<evidence type="ECO:0000259" key="15">
    <source>
        <dbReference type="Pfam" id="PF14537"/>
    </source>
</evidence>
<evidence type="ECO:0000256" key="5">
    <source>
        <dbReference type="ARBA" id="ARBA00022448"/>
    </source>
</evidence>
<accession>A0ABY1WQV5</accession>
<evidence type="ECO:0000256" key="11">
    <source>
        <dbReference type="ARBA" id="ARBA00023002"/>
    </source>
</evidence>
<keyword evidence="7" id="KW-0479">Metal-binding</keyword>
<comment type="similarity">
    <text evidence="3">Belongs to the cytochrome c-552 family.</text>
</comment>
<dbReference type="InterPro" id="IPR003321">
    <property type="entry name" value="Cyt_c552"/>
</dbReference>
<evidence type="ECO:0000256" key="7">
    <source>
        <dbReference type="ARBA" id="ARBA00022723"/>
    </source>
</evidence>
<dbReference type="PANTHER" id="PTHR30633:SF0">
    <property type="entry name" value="CYTOCHROME C-552"/>
    <property type="match status" value="1"/>
</dbReference>
<feature type="domain" description="Tetrahaem cytochrome" evidence="15">
    <location>
        <begin position="44"/>
        <end position="135"/>
    </location>
</feature>
<reference evidence="17" key="1">
    <citation type="submission" date="2019-02" db="EMBL/GenBank/DDBJ databases">
        <title>Draft genome sequence of Muricauda sp. 176CP4-71.</title>
        <authorList>
            <person name="Park J.-S."/>
        </authorList>
    </citation>
    <scope>NUCLEOTIDE SEQUENCE [LARGE SCALE GENOMIC DNA]</scope>
    <source>
        <strain evidence="17">176GS2-150</strain>
    </source>
</reference>
<gene>
    <name evidence="16" type="ORF">EXY25_07220</name>
</gene>
<keyword evidence="9" id="KW-0106">Calcium</keyword>
<dbReference type="EC" id="1.7.2.2" evidence="4"/>
<evidence type="ECO:0000313" key="16">
    <source>
        <dbReference type="EMBL" id="TAA47030.1"/>
    </source>
</evidence>
<dbReference type="EMBL" id="SHLY01000002">
    <property type="protein sequence ID" value="TAA47030.1"/>
    <property type="molecule type" value="Genomic_DNA"/>
</dbReference>
<comment type="caution">
    <text evidence="16">The sequence shown here is derived from an EMBL/GenBank/DDBJ whole genome shotgun (WGS) entry which is preliminary data.</text>
</comment>
<name>A0ABY1WQV5_9GAMM</name>
<keyword evidence="11" id="KW-0560">Oxidoreductase</keyword>
<dbReference type="Proteomes" id="UP000292544">
    <property type="component" value="Unassembled WGS sequence"/>
</dbReference>
<dbReference type="Gene3D" id="3.90.10.10">
    <property type="entry name" value="Cytochrome C3"/>
    <property type="match status" value="1"/>
</dbReference>
<comment type="catalytic activity">
    <reaction evidence="13">
        <text>6 Fe(III)-[cytochrome c] + NH4(+) + 2 H2O = 6 Fe(II)-[cytochrome c] + nitrite + 8 H(+)</text>
        <dbReference type="Rhea" id="RHEA:13089"/>
        <dbReference type="Rhea" id="RHEA-COMP:10350"/>
        <dbReference type="Rhea" id="RHEA-COMP:14399"/>
        <dbReference type="ChEBI" id="CHEBI:15377"/>
        <dbReference type="ChEBI" id="CHEBI:15378"/>
        <dbReference type="ChEBI" id="CHEBI:16301"/>
        <dbReference type="ChEBI" id="CHEBI:28938"/>
        <dbReference type="ChEBI" id="CHEBI:29033"/>
        <dbReference type="ChEBI" id="CHEBI:29034"/>
        <dbReference type="EC" id="1.7.2.2"/>
    </reaction>
</comment>
<evidence type="ECO:0000256" key="6">
    <source>
        <dbReference type="ARBA" id="ARBA00022617"/>
    </source>
</evidence>
<feature type="transmembrane region" description="Helical" evidence="14">
    <location>
        <begin position="6"/>
        <end position="27"/>
    </location>
</feature>
<feature type="domain" description="Tetrahaem cytochrome" evidence="15">
    <location>
        <begin position="247"/>
        <end position="348"/>
    </location>
</feature>
<comment type="subcellular location">
    <subcellularLocation>
        <location evidence="2">Periplasm</location>
    </subcellularLocation>
</comment>
<evidence type="ECO:0000256" key="10">
    <source>
        <dbReference type="ARBA" id="ARBA00022982"/>
    </source>
</evidence>
<keyword evidence="14" id="KW-0472">Membrane</keyword>
<evidence type="ECO:0000256" key="9">
    <source>
        <dbReference type="ARBA" id="ARBA00022837"/>
    </source>
</evidence>
<dbReference type="InterPro" id="IPR012286">
    <property type="entry name" value="Tetrahaem_cytochrome"/>
</dbReference>
<keyword evidence="6" id="KW-0349">Heme</keyword>
<keyword evidence="17" id="KW-1185">Reference proteome</keyword>
<keyword evidence="10" id="KW-0249">Electron transport</keyword>
<dbReference type="InterPro" id="IPR036280">
    <property type="entry name" value="Multihaem_cyt_sf"/>
</dbReference>
<evidence type="ECO:0000256" key="13">
    <source>
        <dbReference type="ARBA" id="ARBA00049131"/>
    </source>
</evidence>
<comment type="cofactor">
    <cofactor evidence="1">
        <name>heme c</name>
        <dbReference type="ChEBI" id="CHEBI:61717"/>
    </cofactor>
</comment>
<evidence type="ECO:0000256" key="14">
    <source>
        <dbReference type="SAM" id="Phobius"/>
    </source>
</evidence>
<evidence type="ECO:0000256" key="4">
    <source>
        <dbReference type="ARBA" id="ARBA00011887"/>
    </source>
</evidence>
<sequence>MAVKKLAWSSWIAMSIAAAAYLGYVMFASADKELLLIGEASHGHYQIELACSSCHGDGFSSEKDLQNACISCHGEELEVANDSHPVSKFTDPRNADRLEKLDARFCVTCHVEHQQERTGEMGVTLPGDFCYECHQDIAEERPTHQGMGFDTCASAGCHNYHDNKALYEDFLVKHAAAPWLEQGASLPLLSGDAKIAALAALDMQQATDDDATPESHQSLAVTPPTPDFPQEWQVEGQLIADWHGSAHGNGQVNCAGCHQDSQENWIEQPGMAQCASCHEAQTTAFTQGKHGMRMDPRLNASLTPMQPNMARQPMQEDAGHLTLTCNSCHSPHQFNIQQAAVESCLGCHADEHSQSYEGSPHAQSWLAEQAGTAAEGTGVSCASCHLPRITIGDEVIANHNQNDNLRPNEKMLRSVCMSCHSLSFSLDALADPQLIKNNFNGQPAVHIESVDMAVGRLEK</sequence>
<keyword evidence="14" id="KW-0812">Transmembrane</keyword>
<dbReference type="Gene3D" id="1.10.1130.10">
    <property type="entry name" value="Flavocytochrome C3, Chain A"/>
    <property type="match status" value="2"/>
</dbReference>
<organism evidence="16 17">
    <name type="scientific">Corallincola spongiicola</name>
    <dbReference type="NCBI Taxonomy" id="2520508"/>
    <lineage>
        <taxon>Bacteria</taxon>
        <taxon>Pseudomonadati</taxon>
        <taxon>Pseudomonadota</taxon>
        <taxon>Gammaproteobacteria</taxon>
        <taxon>Alteromonadales</taxon>
        <taxon>Psychromonadaceae</taxon>
        <taxon>Corallincola</taxon>
    </lineage>
</organism>
<evidence type="ECO:0000256" key="2">
    <source>
        <dbReference type="ARBA" id="ARBA00004418"/>
    </source>
</evidence>
<evidence type="ECO:0000256" key="12">
    <source>
        <dbReference type="ARBA" id="ARBA00023004"/>
    </source>
</evidence>
<evidence type="ECO:0000256" key="1">
    <source>
        <dbReference type="ARBA" id="ARBA00001926"/>
    </source>
</evidence>
<evidence type="ECO:0000256" key="3">
    <source>
        <dbReference type="ARBA" id="ARBA00009288"/>
    </source>
</evidence>
<protein>
    <recommendedName>
        <fullName evidence="4">nitrite reductase (cytochrome; ammonia-forming)</fullName>
        <ecNumber evidence="4">1.7.2.2</ecNumber>
    </recommendedName>
</protein>
<dbReference type="RefSeq" id="WP_130566256.1">
    <property type="nucleotide sequence ID" value="NZ_SHLY01000002.1"/>
</dbReference>
<proteinExistence type="inferred from homology"/>
<keyword evidence="12" id="KW-0408">Iron</keyword>
<keyword evidence="5" id="KW-0813">Transport</keyword>
<dbReference type="SUPFAM" id="SSF48695">
    <property type="entry name" value="Multiheme cytochromes"/>
    <property type="match status" value="1"/>
</dbReference>
<dbReference type="PANTHER" id="PTHR30633">
    <property type="entry name" value="CYTOCHROME C-552 RESPIRATORY NITRITE REDUCTASE"/>
    <property type="match status" value="1"/>
</dbReference>
<keyword evidence="8" id="KW-0732">Signal</keyword>
<keyword evidence="14" id="KW-1133">Transmembrane helix</keyword>
<dbReference type="Pfam" id="PF14537">
    <property type="entry name" value="Cytochrom_c3_2"/>
    <property type="match status" value="2"/>
</dbReference>
<evidence type="ECO:0000256" key="8">
    <source>
        <dbReference type="ARBA" id="ARBA00022729"/>
    </source>
</evidence>
<evidence type="ECO:0000313" key="17">
    <source>
        <dbReference type="Proteomes" id="UP000292544"/>
    </source>
</evidence>